<dbReference type="InterPro" id="IPR051415">
    <property type="entry name" value="LAAT-1"/>
</dbReference>
<dbReference type="Proteomes" id="UP001212411">
    <property type="component" value="Chromosome 1"/>
</dbReference>
<proteinExistence type="predicted"/>
<feature type="transmembrane region" description="Helical" evidence="5">
    <location>
        <begin position="213"/>
        <end position="233"/>
    </location>
</feature>
<feature type="transmembrane region" description="Helical" evidence="5">
    <location>
        <begin position="102"/>
        <end position="123"/>
    </location>
</feature>
<gene>
    <name evidence="6" type="ORF">SOMG_01844</name>
</gene>
<reference evidence="6 7" key="1">
    <citation type="journal article" date="2023" name="G3 (Bethesda)">
        <title>A high-quality reference genome for the fission yeast Schizosaccharomyces osmophilus.</title>
        <authorList>
            <person name="Jia G.S."/>
            <person name="Zhang W.C."/>
            <person name="Liang Y."/>
            <person name="Liu X.H."/>
            <person name="Rhind N."/>
            <person name="Pidoux A."/>
            <person name="Brysch-Herzberg M."/>
            <person name="Du L.L."/>
        </authorList>
    </citation>
    <scope>NUCLEOTIDE SEQUENCE [LARGE SCALE GENOMIC DNA]</scope>
    <source>
        <strain evidence="6 7">CBS 15793</strain>
    </source>
</reference>
<feature type="transmembrane region" description="Helical" evidence="5">
    <location>
        <begin position="62"/>
        <end position="82"/>
    </location>
</feature>
<dbReference type="KEGG" id="som:SOMG_01844"/>
<evidence type="ECO:0000313" key="6">
    <source>
        <dbReference type="EMBL" id="WBW72314.1"/>
    </source>
</evidence>
<feature type="transmembrane region" description="Helical" evidence="5">
    <location>
        <begin position="183"/>
        <end position="201"/>
    </location>
</feature>
<evidence type="ECO:0000256" key="1">
    <source>
        <dbReference type="ARBA" id="ARBA00004141"/>
    </source>
</evidence>
<keyword evidence="4 5" id="KW-0472">Membrane</keyword>
<dbReference type="RefSeq" id="XP_056036557.1">
    <property type="nucleotide sequence ID" value="XM_056180637.1"/>
</dbReference>
<dbReference type="SMART" id="SM00679">
    <property type="entry name" value="CTNS"/>
    <property type="match status" value="2"/>
</dbReference>
<dbReference type="EMBL" id="CP115611">
    <property type="protein sequence ID" value="WBW72314.1"/>
    <property type="molecule type" value="Genomic_DNA"/>
</dbReference>
<organism evidence="6 7">
    <name type="scientific">Schizosaccharomyces osmophilus</name>
    <dbReference type="NCBI Taxonomy" id="2545709"/>
    <lineage>
        <taxon>Eukaryota</taxon>
        <taxon>Fungi</taxon>
        <taxon>Dikarya</taxon>
        <taxon>Ascomycota</taxon>
        <taxon>Taphrinomycotina</taxon>
        <taxon>Schizosaccharomycetes</taxon>
        <taxon>Schizosaccharomycetales</taxon>
        <taxon>Schizosaccharomycetaceae</taxon>
        <taxon>Schizosaccharomyces</taxon>
    </lineage>
</organism>
<evidence type="ECO:0000256" key="5">
    <source>
        <dbReference type="SAM" id="Phobius"/>
    </source>
</evidence>
<dbReference type="GeneID" id="80875326"/>
<keyword evidence="2 5" id="KW-0812">Transmembrane</keyword>
<dbReference type="Gene3D" id="1.20.1280.290">
    <property type="match status" value="1"/>
</dbReference>
<dbReference type="AlphaFoldDB" id="A0AAE9W9U4"/>
<evidence type="ECO:0000313" key="7">
    <source>
        <dbReference type="Proteomes" id="UP001212411"/>
    </source>
</evidence>
<comment type="subcellular location">
    <subcellularLocation>
        <location evidence="1">Membrane</location>
        <topology evidence="1">Multi-pass membrane protein</topology>
    </subcellularLocation>
</comment>
<keyword evidence="7" id="KW-1185">Reference proteome</keyword>
<protein>
    <submittedName>
        <fullName evidence="6">Multispanning membrane protein, CTNS/PQ domain protein</fullName>
    </submittedName>
</protein>
<dbReference type="InterPro" id="IPR006603">
    <property type="entry name" value="PQ-loop_rpt"/>
</dbReference>
<keyword evidence="3 5" id="KW-1133">Transmembrane helix</keyword>
<dbReference type="Pfam" id="PF04193">
    <property type="entry name" value="PQ-loop"/>
    <property type="match status" value="1"/>
</dbReference>
<evidence type="ECO:0000256" key="2">
    <source>
        <dbReference type="ARBA" id="ARBA00022692"/>
    </source>
</evidence>
<dbReference type="GO" id="GO:0016020">
    <property type="term" value="C:membrane"/>
    <property type="evidence" value="ECO:0007669"/>
    <property type="project" value="UniProtKB-SubCell"/>
</dbReference>
<sequence>MRAMSLSTILNDQEQQCPLATVTSFVSAIVIIIGLILSYLLQVYRIVKLGTSKGLSFSYLGLGYIGVLNALANVITLQVIPLTKCCHEFYSTRQCFANSSGLMQVGSQVISMGVVLLSFWMYLPRPIHFISNDDESGDPIPEPLSITKSKTWRNTSYGLLGIFAWGLCICILSATVLTYNMAWATFLGFSASFCAIVQYVPQFISTVRHKSHGALSIPMMAVQTPGGFLIGYLLSRLPGTNWTSYMMYVVSASLQAVLLSLCFYYHFQNQKAKQEEEALAVQREEECQRAVRVLEEETGP</sequence>
<evidence type="ECO:0000256" key="3">
    <source>
        <dbReference type="ARBA" id="ARBA00022989"/>
    </source>
</evidence>
<feature type="transmembrane region" description="Helical" evidence="5">
    <location>
        <begin position="157"/>
        <end position="177"/>
    </location>
</feature>
<feature type="transmembrane region" description="Helical" evidence="5">
    <location>
        <begin position="20"/>
        <end position="41"/>
    </location>
</feature>
<evidence type="ECO:0000256" key="4">
    <source>
        <dbReference type="ARBA" id="ARBA00023136"/>
    </source>
</evidence>
<accession>A0AAE9W9U4</accession>
<dbReference type="PANTHER" id="PTHR16201">
    <property type="entry name" value="SEVEN TRANSMEMBRANE PROTEIN 1-RELATED"/>
    <property type="match status" value="1"/>
</dbReference>
<name>A0AAE9W9U4_9SCHI</name>
<feature type="transmembrane region" description="Helical" evidence="5">
    <location>
        <begin position="245"/>
        <end position="267"/>
    </location>
</feature>
<dbReference type="PANTHER" id="PTHR16201:SF11">
    <property type="entry name" value="PQ-LOOP REPEAT-CONTAINING PROTEIN"/>
    <property type="match status" value="1"/>
</dbReference>